<evidence type="ECO:0000313" key="9">
    <source>
        <dbReference type="EMBL" id="MEK8089755.1"/>
    </source>
</evidence>
<dbReference type="Pfam" id="PF00206">
    <property type="entry name" value="Lyase_1"/>
    <property type="match status" value="1"/>
</dbReference>
<gene>
    <name evidence="5 9" type="primary">argH</name>
    <name evidence="9" type="ORF">WOB96_08230</name>
</gene>
<dbReference type="PRINTS" id="PR00149">
    <property type="entry name" value="FUMRATELYASE"/>
</dbReference>
<feature type="domain" description="Fumarate lyase N-terminal" evidence="7">
    <location>
        <begin position="22"/>
        <end position="316"/>
    </location>
</feature>
<dbReference type="InterPro" id="IPR008948">
    <property type="entry name" value="L-Aspartase-like"/>
</dbReference>
<dbReference type="RefSeq" id="WP_341370813.1">
    <property type="nucleotide sequence ID" value="NZ_JBBPCO010000007.1"/>
</dbReference>
<reference evidence="9 10" key="1">
    <citation type="submission" date="2024-04" db="EMBL/GenBank/DDBJ databases">
        <authorList>
            <person name="Abashina T."/>
            <person name="Shaikin A."/>
        </authorList>
    </citation>
    <scope>NUCLEOTIDE SEQUENCE [LARGE SCALE GENOMIC DNA]</scope>
    <source>
        <strain evidence="9 10">AAFK</strain>
    </source>
</reference>
<organism evidence="9 10">
    <name type="scientific">Thermithiobacillus plumbiphilus</name>
    <dbReference type="NCBI Taxonomy" id="1729899"/>
    <lineage>
        <taxon>Bacteria</taxon>
        <taxon>Pseudomonadati</taxon>
        <taxon>Pseudomonadota</taxon>
        <taxon>Acidithiobacillia</taxon>
        <taxon>Acidithiobacillales</taxon>
        <taxon>Thermithiobacillaceae</taxon>
        <taxon>Thermithiobacillus</taxon>
    </lineage>
</organism>
<dbReference type="GO" id="GO:0004056">
    <property type="term" value="F:argininosuccinate lyase activity"/>
    <property type="evidence" value="ECO:0007669"/>
    <property type="project" value="UniProtKB-EC"/>
</dbReference>
<comment type="subcellular location">
    <subcellularLocation>
        <location evidence="5">Cytoplasm</location>
    </subcellularLocation>
</comment>
<dbReference type="SUPFAM" id="SSF48557">
    <property type="entry name" value="L-aspartase-like"/>
    <property type="match status" value="1"/>
</dbReference>
<dbReference type="CDD" id="cd01359">
    <property type="entry name" value="Argininosuccinate_lyase"/>
    <property type="match status" value="1"/>
</dbReference>
<keyword evidence="4 5" id="KW-0055">Arginine biosynthesis</keyword>
<dbReference type="Proteomes" id="UP001446205">
    <property type="component" value="Unassembled WGS sequence"/>
</dbReference>
<evidence type="ECO:0000259" key="7">
    <source>
        <dbReference type="Pfam" id="PF00206"/>
    </source>
</evidence>
<evidence type="ECO:0000313" key="10">
    <source>
        <dbReference type="Proteomes" id="UP001446205"/>
    </source>
</evidence>
<dbReference type="PANTHER" id="PTHR43814:SF1">
    <property type="entry name" value="ARGININOSUCCINATE LYASE"/>
    <property type="match status" value="1"/>
</dbReference>
<dbReference type="PANTHER" id="PTHR43814">
    <property type="entry name" value="ARGININOSUCCINATE LYASE"/>
    <property type="match status" value="1"/>
</dbReference>
<dbReference type="Gene3D" id="1.20.200.10">
    <property type="entry name" value="Fumarase/aspartase (Central domain)"/>
    <property type="match status" value="1"/>
</dbReference>
<dbReference type="Gene3D" id="1.10.275.10">
    <property type="entry name" value="Fumarase/aspartase (N-terminal domain)"/>
    <property type="match status" value="1"/>
</dbReference>
<dbReference type="InterPro" id="IPR020557">
    <property type="entry name" value="Fumarate_lyase_CS"/>
</dbReference>
<comment type="caution">
    <text evidence="9">The sequence shown here is derived from an EMBL/GenBank/DDBJ whole genome shotgun (WGS) entry which is preliminary data.</text>
</comment>
<evidence type="ECO:0000256" key="6">
    <source>
        <dbReference type="SAM" id="MobiDB-lite"/>
    </source>
</evidence>
<dbReference type="InterPro" id="IPR000362">
    <property type="entry name" value="Fumarate_lyase_fam"/>
</dbReference>
<comment type="pathway">
    <text evidence="2 5">Amino-acid biosynthesis; L-arginine biosynthesis; L-arginine from L-ornithine and carbamoyl phosphate: step 3/3.</text>
</comment>
<proteinExistence type="inferred from homology"/>
<sequence>MTGDQKSSPTAGSAETSKPWTGRFTAPTDAFVEAFTASIDFDKRLYAQDIRGSMAHARMLGQVGVLSPQEAEQITVGLAQVQAEIEAGQMRFQMSLEDIHMHVETRLTELIGDVGKKLHTGRSRNDQVATDVRLYTRESIDAILAGIVRLEQALLGLAEREADTILPGFTHLQVAQPVTFGHHLLAYFEMLHRDAQRLVDTRRRVNVLPLGAAALAGTTFPIDREFVARELGFEAVAENSLDAVSDRDFAIETVFALSLLMVHLSRFAEELILWSSPQFGFIELSDSFCTGSSIMPQKKNPDVPELVRGKSARVIGALQTLLVLMKGQPLAYNKDNQEDKEPLFDALDTARGSLKVFAEMLPEMTVRRENMRAAALKGFATATDLADYLVRKGLPFRAAHEVVGKAVRHAIEAGCNLEDLPLETLRGFSPLIEADVQDVLTLEGSVNARNHIGGTAPAQVRAAIDRARQRLAGLEA</sequence>
<dbReference type="InterPro" id="IPR009049">
    <property type="entry name" value="Argininosuccinate_lyase"/>
</dbReference>
<evidence type="ECO:0000256" key="4">
    <source>
        <dbReference type="ARBA" id="ARBA00022571"/>
    </source>
</evidence>
<dbReference type="HAMAP" id="MF_00006">
    <property type="entry name" value="Arg_succ_lyase"/>
    <property type="match status" value="1"/>
</dbReference>
<dbReference type="InterPro" id="IPR022761">
    <property type="entry name" value="Fumarate_lyase_N"/>
</dbReference>
<keyword evidence="5 9" id="KW-0456">Lyase</keyword>
<evidence type="ECO:0000256" key="3">
    <source>
        <dbReference type="ARBA" id="ARBA00012338"/>
    </source>
</evidence>
<name>A0ABU9D8A7_9PROT</name>
<keyword evidence="5" id="KW-0963">Cytoplasm</keyword>
<protein>
    <recommendedName>
        <fullName evidence="3 5">Argininosuccinate lyase</fullName>
        <shortName evidence="5">ASAL</shortName>
        <ecNumber evidence="3 5">4.3.2.1</ecNumber>
    </recommendedName>
    <alternativeName>
        <fullName evidence="5">Arginosuccinase</fullName>
    </alternativeName>
</protein>
<evidence type="ECO:0000259" key="8">
    <source>
        <dbReference type="Pfam" id="PF14698"/>
    </source>
</evidence>
<evidence type="ECO:0000256" key="2">
    <source>
        <dbReference type="ARBA" id="ARBA00004941"/>
    </source>
</evidence>
<comment type="similarity">
    <text evidence="5">Belongs to the lyase 1 family. Argininosuccinate lyase subfamily.</text>
</comment>
<feature type="compositionally biased region" description="Polar residues" evidence="6">
    <location>
        <begin position="1"/>
        <end position="19"/>
    </location>
</feature>
<evidence type="ECO:0000256" key="1">
    <source>
        <dbReference type="ARBA" id="ARBA00000985"/>
    </source>
</evidence>
<feature type="region of interest" description="Disordered" evidence="6">
    <location>
        <begin position="1"/>
        <end position="23"/>
    </location>
</feature>
<dbReference type="PROSITE" id="PS00163">
    <property type="entry name" value="FUMARATE_LYASES"/>
    <property type="match status" value="1"/>
</dbReference>
<keyword evidence="10" id="KW-1185">Reference proteome</keyword>
<dbReference type="EMBL" id="JBBPCO010000007">
    <property type="protein sequence ID" value="MEK8089755.1"/>
    <property type="molecule type" value="Genomic_DNA"/>
</dbReference>
<dbReference type="NCBIfam" id="TIGR00838">
    <property type="entry name" value="argH"/>
    <property type="match status" value="1"/>
</dbReference>
<evidence type="ECO:0000256" key="5">
    <source>
        <dbReference type="HAMAP-Rule" id="MF_00006"/>
    </source>
</evidence>
<keyword evidence="5" id="KW-0028">Amino-acid biosynthesis</keyword>
<dbReference type="Pfam" id="PF14698">
    <property type="entry name" value="ASL_C2"/>
    <property type="match status" value="1"/>
</dbReference>
<dbReference type="InterPro" id="IPR024083">
    <property type="entry name" value="Fumarase/histidase_N"/>
</dbReference>
<dbReference type="InterPro" id="IPR029419">
    <property type="entry name" value="Arg_succ_lyase_C"/>
</dbReference>
<dbReference type="Gene3D" id="1.10.40.30">
    <property type="entry name" value="Fumarase/aspartase (C-terminal domain)"/>
    <property type="match status" value="1"/>
</dbReference>
<dbReference type="PRINTS" id="PR00145">
    <property type="entry name" value="ARGSUCLYASE"/>
</dbReference>
<accession>A0ABU9D8A7</accession>
<comment type="catalytic activity">
    <reaction evidence="1 5">
        <text>2-(N(omega)-L-arginino)succinate = fumarate + L-arginine</text>
        <dbReference type="Rhea" id="RHEA:24020"/>
        <dbReference type="ChEBI" id="CHEBI:29806"/>
        <dbReference type="ChEBI" id="CHEBI:32682"/>
        <dbReference type="ChEBI" id="CHEBI:57472"/>
        <dbReference type="EC" id="4.3.2.1"/>
    </reaction>
</comment>
<dbReference type="EC" id="4.3.2.1" evidence="3 5"/>
<feature type="domain" description="Argininosuccinate lyase C-terminal" evidence="8">
    <location>
        <begin position="379"/>
        <end position="447"/>
    </location>
</feature>